<gene>
    <name evidence="1" type="ORF">P174DRAFT_425843</name>
</gene>
<sequence>MDGIGYHIGEDREGHAILQPTLLLTFFAHFKGAIVQDELFRLASLGMSCVDNELGDGEISELRQFIQVNERKGDNSRYQRSLDVLLRYSLVQRVNGEWPGTRMHHLGQWRGNAERPKSTMAVASTSWIFEAPQEQNPGYSPNVGVHT</sequence>
<proteinExistence type="predicted"/>
<comment type="caution">
    <text evidence="1">The sequence shown here is derived from an EMBL/GenBank/DDBJ whole genome shotgun (WGS) entry which is preliminary data.</text>
</comment>
<dbReference type="VEuPathDB" id="FungiDB:P174DRAFT_425843"/>
<name>A0A2I1BTV6_ASPN1</name>
<protein>
    <submittedName>
        <fullName evidence="1">Uncharacterized protein</fullName>
    </submittedName>
</protein>
<dbReference type="GeneID" id="36532650"/>
<reference evidence="2" key="1">
    <citation type="journal article" date="2018" name="Proc. Natl. Acad. Sci. U.S.A.">
        <title>Linking secondary metabolites to gene clusters through genome sequencing of six diverse Aspergillus species.</title>
        <authorList>
            <person name="Kaerboelling I."/>
            <person name="Vesth T.C."/>
            <person name="Frisvad J.C."/>
            <person name="Nybo J.L."/>
            <person name="Theobald S."/>
            <person name="Kuo A."/>
            <person name="Bowyer P."/>
            <person name="Matsuda Y."/>
            <person name="Mondo S."/>
            <person name="Lyhne E.K."/>
            <person name="Kogle M.E."/>
            <person name="Clum A."/>
            <person name="Lipzen A."/>
            <person name="Salamov A."/>
            <person name="Ngan C.Y."/>
            <person name="Daum C."/>
            <person name="Chiniquy J."/>
            <person name="Barry K."/>
            <person name="LaButti K."/>
            <person name="Haridas S."/>
            <person name="Simmons B.A."/>
            <person name="Magnuson J.K."/>
            <person name="Mortensen U.H."/>
            <person name="Larsen T.O."/>
            <person name="Grigoriev I.V."/>
            <person name="Baker S.E."/>
            <person name="Andersen M.R."/>
        </authorList>
    </citation>
    <scope>NUCLEOTIDE SEQUENCE [LARGE SCALE GENOMIC DNA]</scope>
    <source>
        <strain evidence="2">IBT 16806</strain>
    </source>
</reference>
<dbReference type="AlphaFoldDB" id="A0A2I1BTV6"/>
<dbReference type="Proteomes" id="UP000234474">
    <property type="component" value="Unassembled WGS sequence"/>
</dbReference>
<dbReference type="EMBL" id="MSZS01000012">
    <property type="protein sequence ID" value="PKX88835.1"/>
    <property type="molecule type" value="Genomic_DNA"/>
</dbReference>
<evidence type="ECO:0000313" key="1">
    <source>
        <dbReference type="EMBL" id="PKX88835.1"/>
    </source>
</evidence>
<dbReference type="RefSeq" id="XP_024677430.1">
    <property type="nucleotide sequence ID" value="XM_024825325.1"/>
</dbReference>
<keyword evidence="2" id="KW-1185">Reference proteome</keyword>
<dbReference type="OrthoDB" id="5086500at2759"/>
<organism evidence="1 2">
    <name type="scientific">Aspergillus novofumigatus (strain IBT 16806)</name>
    <dbReference type="NCBI Taxonomy" id="1392255"/>
    <lineage>
        <taxon>Eukaryota</taxon>
        <taxon>Fungi</taxon>
        <taxon>Dikarya</taxon>
        <taxon>Ascomycota</taxon>
        <taxon>Pezizomycotina</taxon>
        <taxon>Eurotiomycetes</taxon>
        <taxon>Eurotiomycetidae</taxon>
        <taxon>Eurotiales</taxon>
        <taxon>Aspergillaceae</taxon>
        <taxon>Aspergillus</taxon>
        <taxon>Aspergillus subgen. Fumigati</taxon>
    </lineage>
</organism>
<dbReference type="STRING" id="1392255.A0A2I1BTV6"/>
<evidence type="ECO:0000313" key="2">
    <source>
        <dbReference type="Proteomes" id="UP000234474"/>
    </source>
</evidence>
<accession>A0A2I1BTV6</accession>